<dbReference type="EMBL" id="FNSO01000004">
    <property type="protein sequence ID" value="SEC95029.1"/>
    <property type="molecule type" value="Genomic_DNA"/>
</dbReference>
<dbReference type="Proteomes" id="UP000199622">
    <property type="component" value="Unassembled WGS sequence"/>
</dbReference>
<feature type="transmembrane region" description="Helical" evidence="1">
    <location>
        <begin position="79"/>
        <end position="97"/>
    </location>
</feature>
<feature type="transmembrane region" description="Helical" evidence="1">
    <location>
        <begin position="12"/>
        <end position="35"/>
    </location>
</feature>
<keyword evidence="3" id="KW-1185">Reference proteome</keyword>
<organism evidence="2 3">
    <name type="scientific">Amycolatopsis tolypomycina</name>
    <dbReference type="NCBI Taxonomy" id="208445"/>
    <lineage>
        <taxon>Bacteria</taxon>
        <taxon>Bacillati</taxon>
        <taxon>Actinomycetota</taxon>
        <taxon>Actinomycetes</taxon>
        <taxon>Pseudonocardiales</taxon>
        <taxon>Pseudonocardiaceae</taxon>
        <taxon>Amycolatopsis</taxon>
    </lineage>
</organism>
<sequence>MSSAETRFPAFWLRPVVAVLGLLYLALGIAGFLTPETADVGHETSRAVWIFSVTPLLNLVHTAVGVLGLLAATRRARSIIYCWVLFVGFTGMTAYGILATALVNPEDPINLNWADNWLHGLTAIAGLVLGIVAARAVNRVAARSR</sequence>
<dbReference type="STRING" id="208445.SAMN04489727_5723"/>
<evidence type="ECO:0000313" key="2">
    <source>
        <dbReference type="EMBL" id="SEC95029.1"/>
    </source>
</evidence>
<name>A0A1H4WNX0_9PSEU</name>
<keyword evidence="1" id="KW-0812">Transmembrane</keyword>
<proteinExistence type="predicted"/>
<protein>
    <recommendedName>
        <fullName evidence="4">DUF4383 domain-containing protein</fullName>
    </recommendedName>
</protein>
<gene>
    <name evidence="2" type="ORF">SAMN04489727_5723</name>
</gene>
<feature type="transmembrane region" description="Helical" evidence="1">
    <location>
        <begin position="47"/>
        <end position="72"/>
    </location>
</feature>
<accession>A0A1H4WNX0</accession>
<keyword evidence="1" id="KW-1133">Transmembrane helix</keyword>
<evidence type="ECO:0000313" key="3">
    <source>
        <dbReference type="Proteomes" id="UP000199622"/>
    </source>
</evidence>
<feature type="transmembrane region" description="Helical" evidence="1">
    <location>
        <begin position="117"/>
        <end position="137"/>
    </location>
</feature>
<keyword evidence="1" id="KW-0472">Membrane</keyword>
<dbReference type="RefSeq" id="WP_091312881.1">
    <property type="nucleotide sequence ID" value="NZ_FNSO01000004.1"/>
</dbReference>
<reference evidence="3" key="1">
    <citation type="submission" date="2016-10" db="EMBL/GenBank/DDBJ databases">
        <authorList>
            <person name="Varghese N."/>
            <person name="Submissions S."/>
        </authorList>
    </citation>
    <scope>NUCLEOTIDE SEQUENCE [LARGE SCALE GENOMIC DNA]</scope>
    <source>
        <strain evidence="3">DSM 44544</strain>
    </source>
</reference>
<dbReference type="OrthoDB" id="3625230at2"/>
<evidence type="ECO:0000256" key="1">
    <source>
        <dbReference type="SAM" id="Phobius"/>
    </source>
</evidence>
<dbReference type="AlphaFoldDB" id="A0A1H4WNX0"/>
<evidence type="ECO:0008006" key="4">
    <source>
        <dbReference type="Google" id="ProtNLM"/>
    </source>
</evidence>
<dbReference type="Pfam" id="PF14325">
    <property type="entry name" value="DUF4383"/>
    <property type="match status" value="1"/>
</dbReference>